<keyword evidence="3" id="KW-1185">Reference proteome</keyword>
<dbReference type="OMA" id="YRRAQIY"/>
<dbReference type="InterPro" id="IPR016025">
    <property type="entry name" value="Clathrin_H-chain_N"/>
</dbReference>
<reference evidence="2 3" key="1">
    <citation type="journal article" date="2014" name="Genome Biol. Evol.">
        <title>The genome of the myxosporean Thelohanellus kitauei shows adaptations to nutrient acquisition within its fish host.</title>
        <authorList>
            <person name="Yang Y."/>
            <person name="Xiong J."/>
            <person name="Zhou Z."/>
            <person name="Huo F."/>
            <person name="Miao W."/>
            <person name="Ran C."/>
            <person name="Liu Y."/>
            <person name="Zhang J."/>
            <person name="Feng J."/>
            <person name="Wang M."/>
            <person name="Wang M."/>
            <person name="Wang L."/>
            <person name="Yao B."/>
        </authorList>
    </citation>
    <scope>NUCLEOTIDE SEQUENCE [LARGE SCALE GENOMIC DNA]</scope>
    <source>
        <strain evidence="2">Wuqing</strain>
    </source>
</reference>
<dbReference type="Gene3D" id="1.25.40.10">
    <property type="entry name" value="Tetratricopeptide repeat domain"/>
    <property type="match status" value="1"/>
</dbReference>
<evidence type="ECO:0000313" key="2">
    <source>
        <dbReference type="EMBL" id="KII68857.1"/>
    </source>
</evidence>
<dbReference type="GO" id="GO:0071439">
    <property type="term" value="C:clathrin complex"/>
    <property type="evidence" value="ECO:0007669"/>
    <property type="project" value="TreeGrafter"/>
</dbReference>
<dbReference type="Gene3D" id="2.130.10.110">
    <property type="entry name" value="Clathrin heavy-chain terminal domain"/>
    <property type="match status" value="1"/>
</dbReference>
<dbReference type="SUPFAM" id="SSF48371">
    <property type="entry name" value="ARM repeat"/>
    <property type="match status" value="2"/>
</dbReference>
<dbReference type="Pfam" id="PF00637">
    <property type="entry name" value="Clathrin"/>
    <property type="match status" value="1"/>
</dbReference>
<dbReference type="PANTHER" id="PTHR10292">
    <property type="entry name" value="CLATHRIN HEAVY CHAIN RELATED"/>
    <property type="match status" value="1"/>
</dbReference>
<dbReference type="OrthoDB" id="2113814at2759"/>
<dbReference type="InterPro" id="IPR000547">
    <property type="entry name" value="Clathrin_H-chain/VPS_repeat"/>
</dbReference>
<dbReference type="GO" id="GO:0030130">
    <property type="term" value="C:clathrin coat of trans-Golgi network vesicle"/>
    <property type="evidence" value="ECO:0007669"/>
    <property type="project" value="InterPro"/>
</dbReference>
<dbReference type="GO" id="GO:0030132">
    <property type="term" value="C:clathrin coat of coated pit"/>
    <property type="evidence" value="ECO:0007669"/>
    <property type="project" value="InterPro"/>
</dbReference>
<dbReference type="Pfam" id="PF13838">
    <property type="entry name" value="Clathrin_H_link"/>
    <property type="match status" value="1"/>
</dbReference>
<comment type="caution">
    <text evidence="2">The sequence shown here is derived from an EMBL/GenBank/DDBJ whole genome shotgun (WGS) entry which is preliminary data.</text>
</comment>
<gene>
    <name evidence="2" type="ORF">RF11_03766</name>
</gene>
<accession>A0A0C2N4M4</accession>
<dbReference type="AlphaFoldDB" id="A0A0C2N4M4"/>
<organism evidence="2 3">
    <name type="scientific">Thelohanellus kitauei</name>
    <name type="common">Myxosporean</name>
    <dbReference type="NCBI Taxonomy" id="669202"/>
    <lineage>
        <taxon>Eukaryota</taxon>
        <taxon>Metazoa</taxon>
        <taxon>Cnidaria</taxon>
        <taxon>Myxozoa</taxon>
        <taxon>Myxosporea</taxon>
        <taxon>Bivalvulida</taxon>
        <taxon>Platysporina</taxon>
        <taxon>Myxobolidae</taxon>
        <taxon>Thelohanellus</taxon>
    </lineage>
</organism>
<evidence type="ECO:0000313" key="3">
    <source>
        <dbReference type="Proteomes" id="UP000031668"/>
    </source>
</evidence>
<proteinExistence type="predicted"/>
<name>A0A0C2N4M4_THEKT</name>
<dbReference type="EMBL" id="JWZT01002696">
    <property type="protein sequence ID" value="KII68857.1"/>
    <property type="molecule type" value="Genomic_DNA"/>
</dbReference>
<dbReference type="InterPro" id="IPR055358">
    <property type="entry name" value="CHCR"/>
</dbReference>
<dbReference type="Proteomes" id="UP000031668">
    <property type="component" value="Unassembled WGS sequence"/>
</dbReference>
<dbReference type="GO" id="GO:0006898">
    <property type="term" value="P:receptor-mediated endocytosis"/>
    <property type="evidence" value="ECO:0007669"/>
    <property type="project" value="TreeGrafter"/>
</dbReference>
<dbReference type="PROSITE" id="PS50236">
    <property type="entry name" value="CHCR"/>
    <property type="match status" value="1"/>
</dbReference>
<dbReference type="GO" id="GO:0006886">
    <property type="term" value="P:intracellular protein transport"/>
    <property type="evidence" value="ECO:0007669"/>
    <property type="project" value="UniProtKB-UniRule"/>
</dbReference>
<dbReference type="SMART" id="SM00299">
    <property type="entry name" value="CLH"/>
    <property type="match status" value="1"/>
</dbReference>
<feature type="repeat" description="CHCR" evidence="1">
    <location>
        <begin position="555"/>
        <end position="701"/>
    </location>
</feature>
<sequence length="764" mass="87126">MGVFANKGLHLMSESELNMFPIKLTKKCDLQSLGIPLRLVHPSFITIDSKEYVCLVDPKGPETDVTVINTSNPDDIRKFSFDSDMVRINPDNKVLAVKTLRKIVVINLETMEQINEASFDEEIMFFKWISVYMIGVVTQTSIYHWSIEDIVAPLLMIQDNRMDSNKEVFDYQVDSTTKWCAVISTTDQHTEPQRKIRVLSFPKEFKYRGDGHVGCFLDLHTLSNPNPTKLFIFTSQDNGRILVSFREIGITPAGNQPFEVQYVNLFEVQDNETDVPVGVCGNEKCGILTLITRNGYVYIINVESSDLICAVHLIKDTVAVSVPMAFDYDSVVITRNGYVETVGIDKDNIIPYLFSIDKNVAAFQVSYLSGYPGSENILLEKFNEYFSLGKYVEASKIAARSRGSSIRNAETIIRFKTQSSLLKDKQKAGQLPIFIYFHALLENGKLNQLESMEICNMAFLQNKMTFLQHCFIDDKLECTKELGDLVRPHNLELASSIYLKANCHDKVVEYFAEMGEFQKITRYCKRVKHLPDYTEILHSIIYKKSKYALKLSVFALRDYERLDLEKIGNFFMDVNAEKQYLIFMSRALTKNLPKHAKLQTEFLEKALELDPQIAEKMIVKKILTHFDKKRIVKACESVGLIERSLELYSNIEDIKRMIILTDTIKLEWLVKYFGSLSVDHCLACLETLLKHNSNQNLSIAVKVAAEYHYLLGTNAIAKVFKDTKCSHGISMVLDAINKKDKEANIKSGSSWDHLRCNSITSGSD</sequence>
<dbReference type="SUPFAM" id="SSF50989">
    <property type="entry name" value="Clathrin heavy-chain terminal domain"/>
    <property type="match status" value="1"/>
</dbReference>
<protein>
    <submittedName>
        <fullName evidence="2">Clathrin heavy chain 1</fullName>
    </submittedName>
</protein>
<dbReference type="PANTHER" id="PTHR10292:SF1">
    <property type="entry name" value="CLATHRIN HEAVY CHAIN"/>
    <property type="match status" value="1"/>
</dbReference>
<dbReference type="InterPro" id="IPR011990">
    <property type="entry name" value="TPR-like_helical_dom_sf"/>
</dbReference>
<evidence type="ECO:0000256" key="1">
    <source>
        <dbReference type="PROSITE-ProRule" id="PRU01006"/>
    </source>
</evidence>
<dbReference type="InterPro" id="IPR016024">
    <property type="entry name" value="ARM-type_fold"/>
</dbReference>
<dbReference type="GO" id="GO:0032051">
    <property type="term" value="F:clathrin light chain binding"/>
    <property type="evidence" value="ECO:0007669"/>
    <property type="project" value="TreeGrafter"/>
</dbReference>
<dbReference type="GO" id="GO:0005198">
    <property type="term" value="F:structural molecule activity"/>
    <property type="evidence" value="ECO:0007669"/>
    <property type="project" value="InterPro"/>
</dbReference>